<protein>
    <submittedName>
        <fullName evidence="4">CsbD-like protein</fullName>
    </submittedName>
</protein>
<proteinExistence type="inferred from homology"/>
<comment type="similarity">
    <text evidence="1">Belongs to the UPF0337 (CsbD) family.</text>
</comment>
<reference evidence="4 5" key="1">
    <citation type="submission" date="2019-02" db="EMBL/GenBank/DDBJ databases">
        <title>Genomic Encyclopedia of Type Strains, Phase IV (KMG-IV): sequencing the most valuable type-strain genomes for metagenomic binning, comparative biology and taxonomic classification.</title>
        <authorList>
            <person name="Goeker M."/>
        </authorList>
    </citation>
    <scope>NUCLEOTIDE SEQUENCE [LARGE SCALE GENOMIC DNA]</scope>
    <source>
        <strain evidence="4 5">DSM 101727</strain>
    </source>
</reference>
<comment type="caution">
    <text evidence="4">The sequence shown here is derived from an EMBL/GenBank/DDBJ whole genome shotgun (WGS) entry which is preliminary data.</text>
</comment>
<feature type="compositionally biased region" description="Basic and acidic residues" evidence="2">
    <location>
        <begin position="1"/>
        <end position="21"/>
    </location>
</feature>
<keyword evidence="5" id="KW-1185">Reference proteome</keyword>
<feature type="compositionally biased region" description="Basic and acidic residues" evidence="2">
    <location>
        <begin position="28"/>
        <end position="43"/>
    </location>
</feature>
<dbReference type="Proteomes" id="UP000294257">
    <property type="component" value="Unassembled WGS sequence"/>
</dbReference>
<feature type="region of interest" description="Disordered" evidence="2">
    <location>
        <begin position="1"/>
        <end position="59"/>
    </location>
</feature>
<organism evidence="4 5">
    <name type="scientific">Herbihabitans rhizosphaerae</name>
    <dbReference type="NCBI Taxonomy" id="1872711"/>
    <lineage>
        <taxon>Bacteria</taxon>
        <taxon>Bacillati</taxon>
        <taxon>Actinomycetota</taxon>
        <taxon>Actinomycetes</taxon>
        <taxon>Pseudonocardiales</taxon>
        <taxon>Pseudonocardiaceae</taxon>
        <taxon>Herbihabitans</taxon>
    </lineage>
</organism>
<name>A0A4Q7KJQ9_9PSEU</name>
<evidence type="ECO:0000256" key="1">
    <source>
        <dbReference type="ARBA" id="ARBA00009129"/>
    </source>
</evidence>
<evidence type="ECO:0000313" key="5">
    <source>
        <dbReference type="Proteomes" id="UP000294257"/>
    </source>
</evidence>
<dbReference type="InterPro" id="IPR008462">
    <property type="entry name" value="CsbD"/>
</dbReference>
<dbReference type="EMBL" id="SGWQ01000007">
    <property type="protein sequence ID" value="RZS36426.1"/>
    <property type="molecule type" value="Genomic_DNA"/>
</dbReference>
<accession>A0A4Q7KJQ9</accession>
<dbReference type="SUPFAM" id="SSF69047">
    <property type="entry name" value="Hypothetical protein YjbJ"/>
    <property type="match status" value="1"/>
</dbReference>
<evidence type="ECO:0000256" key="2">
    <source>
        <dbReference type="SAM" id="MobiDB-lite"/>
    </source>
</evidence>
<dbReference type="RefSeq" id="WP_130345926.1">
    <property type="nucleotide sequence ID" value="NZ_SGWQ01000007.1"/>
</dbReference>
<dbReference type="AlphaFoldDB" id="A0A4Q7KJQ9"/>
<evidence type="ECO:0000259" key="3">
    <source>
        <dbReference type="Pfam" id="PF05532"/>
    </source>
</evidence>
<feature type="domain" description="CsbD-like" evidence="3">
    <location>
        <begin position="3"/>
        <end position="50"/>
    </location>
</feature>
<dbReference type="OrthoDB" id="2143260at2"/>
<dbReference type="InterPro" id="IPR036629">
    <property type="entry name" value="YjbJ_sf"/>
</dbReference>
<sequence length="59" mass="6373">MSEEQKDKITGKAKEFAGKATDDEDLEREGKAQHGIAKVKDAVKGAAQSVSDAVKKKDR</sequence>
<evidence type="ECO:0000313" key="4">
    <source>
        <dbReference type="EMBL" id="RZS36426.1"/>
    </source>
</evidence>
<dbReference type="Pfam" id="PF05532">
    <property type="entry name" value="CsbD"/>
    <property type="match status" value="1"/>
</dbReference>
<gene>
    <name evidence="4" type="ORF">EV193_107107</name>
</gene>